<evidence type="ECO:0000313" key="1">
    <source>
        <dbReference type="EMBL" id="SDX77003.1"/>
    </source>
</evidence>
<protein>
    <submittedName>
        <fullName evidence="1">Uncharacterized protein</fullName>
    </submittedName>
</protein>
<dbReference type="Proteomes" id="UP000199170">
    <property type="component" value="Unassembled WGS sequence"/>
</dbReference>
<gene>
    <name evidence="1" type="ORF">SAMN04487946_102224</name>
</gene>
<organism evidence="1 2">
    <name type="scientific">Halobellus clavatus</name>
    <dbReference type="NCBI Taxonomy" id="660517"/>
    <lineage>
        <taxon>Archaea</taxon>
        <taxon>Methanobacteriati</taxon>
        <taxon>Methanobacteriota</taxon>
        <taxon>Stenosarchaea group</taxon>
        <taxon>Halobacteria</taxon>
        <taxon>Halobacteriales</taxon>
        <taxon>Haloferacaceae</taxon>
        <taxon>Halobellus</taxon>
    </lineage>
</organism>
<accession>A0A1H3EE49</accession>
<keyword evidence="2" id="KW-1185">Reference proteome</keyword>
<dbReference type="OrthoDB" id="227978at2157"/>
<sequence length="85" mass="9204">MTESIKLNRIGTVFDALEYPLSPRRAAGECGDVTVRLAEGSVSVGDVLERSATDRFTSRDDLELEFLSLLPRSAVGEPFQSDGDA</sequence>
<proteinExistence type="predicted"/>
<dbReference type="STRING" id="660517.SAMN04487946_102224"/>
<dbReference type="RefSeq" id="WP_089765671.1">
    <property type="nucleotide sequence ID" value="NZ_FNPB01000002.1"/>
</dbReference>
<reference evidence="2" key="1">
    <citation type="submission" date="2016-10" db="EMBL/GenBank/DDBJ databases">
        <authorList>
            <person name="Varghese N."/>
            <person name="Submissions S."/>
        </authorList>
    </citation>
    <scope>NUCLEOTIDE SEQUENCE [LARGE SCALE GENOMIC DNA]</scope>
    <source>
        <strain evidence="2">CGMCC 1.10118</strain>
    </source>
</reference>
<evidence type="ECO:0000313" key="2">
    <source>
        <dbReference type="Proteomes" id="UP000199170"/>
    </source>
</evidence>
<dbReference type="AlphaFoldDB" id="A0A1H3EE49"/>
<dbReference type="Pfam" id="PF19102">
    <property type="entry name" value="DUF5789"/>
    <property type="match status" value="1"/>
</dbReference>
<name>A0A1H3EE49_9EURY</name>
<dbReference type="EMBL" id="FNPB01000002">
    <property type="protein sequence ID" value="SDX77003.1"/>
    <property type="molecule type" value="Genomic_DNA"/>
</dbReference>
<dbReference type="InterPro" id="IPR043899">
    <property type="entry name" value="DUF5789"/>
</dbReference>